<evidence type="ECO:0000256" key="4">
    <source>
        <dbReference type="ARBA" id="ARBA00022833"/>
    </source>
</evidence>
<protein>
    <submittedName>
        <fullName evidence="8">Aryl-alcohol dehydrogenase</fullName>
    </submittedName>
</protein>
<organism evidence="8 9">
    <name type="scientific">Glaciihabitans tibetensis</name>
    <dbReference type="NCBI Taxonomy" id="1266600"/>
    <lineage>
        <taxon>Bacteria</taxon>
        <taxon>Bacillati</taxon>
        <taxon>Actinomycetota</taxon>
        <taxon>Actinomycetes</taxon>
        <taxon>Micrococcales</taxon>
        <taxon>Microbacteriaceae</taxon>
        <taxon>Glaciihabitans</taxon>
    </lineage>
</organism>
<sequence>MVLATAAVITEHGADFVLTPVEVPDPGPFDVRVRIRAVGICHTDIAVAGGHRAVPTPIVLGHEGAGIVEAVGAAVTSVAVGHRVALSFASCGACAACDSGHPALCASSLALNFGAQPQPGTPALRSPDGSALYGSFFGQSSFATHALVRADAVARIPDDFPFELAAPLGCSVQTGAGAVWRNTDIRPGDTIVVNGVGAVGLSAVMAAVVSGAEHIIAVDITESRLEVARGVGATRVVDGRTEDLRDVVRRLAPAGADAVIDTTGAPSVIERSLEALRLGGTLAMIASGRGDDSVPLSRLVGKRVVGVLEGDSVPSHSIPQLIALHRSGRFPLEKLVTTYPFDAISTAIADMKTGKAVKPVLVMPD</sequence>
<comment type="caution">
    <text evidence="8">The sequence shown here is derived from an EMBL/GenBank/DDBJ whole genome shotgun (WGS) entry which is preliminary data.</text>
</comment>
<name>A0A2T0VDX9_9MICO</name>
<evidence type="ECO:0000256" key="3">
    <source>
        <dbReference type="ARBA" id="ARBA00022723"/>
    </source>
</evidence>
<dbReference type="PANTHER" id="PTHR43350">
    <property type="entry name" value="NAD-DEPENDENT ALCOHOL DEHYDROGENASE"/>
    <property type="match status" value="1"/>
</dbReference>
<evidence type="ECO:0000313" key="8">
    <source>
        <dbReference type="EMBL" id="PRY68375.1"/>
    </source>
</evidence>
<dbReference type="Pfam" id="PF08240">
    <property type="entry name" value="ADH_N"/>
    <property type="match status" value="1"/>
</dbReference>
<evidence type="ECO:0000256" key="6">
    <source>
        <dbReference type="RuleBase" id="RU361277"/>
    </source>
</evidence>
<dbReference type="SMART" id="SM00829">
    <property type="entry name" value="PKS_ER"/>
    <property type="match status" value="1"/>
</dbReference>
<keyword evidence="4 6" id="KW-0862">Zinc</keyword>
<evidence type="ECO:0000313" key="9">
    <source>
        <dbReference type="Proteomes" id="UP000237983"/>
    </source>
</evidence>
<evidence type="ECO:0000256" key="1">
    <source>
        <dbReference type="ARBA" id="ARBA00001947"/>
    </source>
</evidence>
<gene>
    <name evidence="8" type="ORF">B0I08_10477</name>
</gene>
<dbReference type="CDD" id="cd08278">
    <property type="entry name" value="benzyl_alcohol_DH"/>
    <property type="match status" value="1"/>
</dbReference>
<dbReference type="GO" id="GO:0008270">
    <property type="term" value="F:zinc ion binding"/>
    <property type="evidence" value="ECO:0007669"/>
    <property type="project" value="InterPro"/>
</dbReference>
<comment type="cofactor">
    <cofactor evidence="1 6">
        <name>Zn(2+)</name>
        <dbReference type="ChEBI" id="CHEBI:29105"/>
    </cofactor>
</comment>
<dbReference type="Gene3D" id="3.90.180.10">
    <property type="entry name" value="Medium-chain alcohol dehydrogenases, catalytic domain"/>
    <property type="match status" value="1"/>
</dbReference>
<keyword evidence="3 6" id="KW-0479">Metal-binding</keyword>
<comment type="similarity">
    <text evidence="2 6">Belongs to the zinc-containing alcohol dehydrogenase family.</text>
</comment>
<dbReference type="AlphaFoldDB" id="A0A2T0VDX9"/>
<dbReference type="SUPFAM" id="SSF50129">
    <property type="entry name" value="GroES-like"/>
    <property type="match status" value="1"/>
</dbReference>
<dbReference type="PANTHER" id="PTHR43350:SF21">
    <property type="entry name" value="S-NITROSOMYCOTHIOL REDUCTASE MSCR"/>
    <property type="match status" value="1"/>
</dbReference>
<dbReference type="InterPro" id="IPR011032">
    <property type="entry name" value="GroES-like_sf"/>
</dbReference>
<dbReference type="Proteomes" id="UP000237983">
    <property type="component" value="Unassembled WGS sequence"/>
</dbReference>
<proteinExistence type="inferred from homology"/>
<evidence type="ECO:0000256" key="5">
    <source>
        <dbReference type="ARBA" id="ARBA00023002"/>
    </source>
</evidence>
<evidence type="ECO:0000256" key="2">
    <source>
        <dbReference type="ARBA" id="ARBA00008072"/>
    </source>
</evidence>
<dbReference type="InterPro" id="IPR013154">
    <property type="entry name" value="ADH-like_N"/>
</dbReference>
<dbReference type="InterPro" id="IPR020843">
    <property type="entry name" value="ER"/>
</dbReference>
<dbReference type="GO" id="GO:0016491">
    <property type="term" value="F:oxidoreductase activity"/>
    <property type="evidence" value="ECO:0007669"/>
    <property type="project" value="UniProtKB-KW"/>
</dbReference>
<dbReference type="Gene3D" id="3.40.50.720">
    <property type="entry name" value="NAD(P)-binding Rossmann-like Domain"/>
    <property type="match status" value="1"/>
</dbReference>
<keyword evidence="5" id="KW-0560">Oxidoreductase</keyword>
<dbReference type="SUPFAM" id="SSF51735">
    <property type="entry name" value="NAD(P)-binding Rossmann-fold domains"/>
    <property type="match status" value="1"/>
</dbReference>
<feature type="domain" description="Enoyl reductase (ER)" evidence="7">
    <location>
        <begin position="13"/>
        <end position="361"/>
    </location>
</feature>
<dbReference type="InterPro" id="IPR036291">
    <property type="entry name" value="NAD(P)-bd_dom_sf"/>
</dbReference>
<dbReference type="RefSeq" id="WP_181243345.1">
    <property type="nucleotide sequence ID" value="NZ_PVTL01000004.1"/>
</dbReference>
<reference evidence="8 9" key="1">
    <citation type="submission" date="2018-03" db="EMBL/GenBank/DDBJ databases">
        <title>Genomic Encyclopedia of Type Strains, Phase III (KMG-III): the genomes of soil and plant-associated and newly described type strains.</title>
        <authorList>
            <person name="Whitman W."/>
        </authorList>
    </citation>
    <scope>NUCLEOTIDE SEQUENCE [LARGE SCALE GENOMIC DNA]</scope>
    <source>
        <strain evidence="8 9">CGMCC 1.12484</strain>
    </source>
</reference>
<dbReference type="InterPro" id="IPR013149">
    <property type="entry name" value="ADH-like_C"/>
</dbReference>
<dbReference type="EMBL" id="PVTL01000004">
    <property type="protein sequence ID" value="PRY68375.1"/>
    <property type="molecule type" value="Genomic_DNA"/>
</dbReference>
<dbReference type="InterPro" id="IPR002328">
    <property type="entry name" value="ADH_Zn_CS"/>
</dbReference>
<evidence type="ECO:0000259" key="7">
    <source>
        <dbReference type="SMART" id="SM00829"/>
    </source>
</evidence>
<keyword evidence="9" id="KW-1185">Reference proteome</keyword>
<accession>A0A2T0VDX9</accession>
<dbReference type="PROSITE" id="PS00059">
    <property type="entry name" value="ADH_ZINC"/>
    <property type="match status" value="1"/>
</dbReference>
<dbReference type="Pfam" id="PF00107">
    <property type="entry name" value="ADH_zinc_N"/>
    <property type="match status" value="1"/>
</dbReference>